<evidence type="ECO:0000259" key="18">
    <source>
        <dbReference type="PROSITE" id="PS51918"/>
    </source>
</evidence>
<feature type="region of interest" description="Disordered" evidence="17">
    <location>
        <begin position="449"/>
        <end position="491"/>
    </location>
</feature>
<dbReference type="EMBL" id="JAFVMH010000002">
    <property type="protein sequence ID" value="MBO1324320.1"/>
    <property type="molecule type" value="Genomic_DNA"/>
</dbReference>
<feature type="binding site" evidence="15">
    <location>
        <position position="54"/>
    </location>
    <ligand>
        <name>S-adenosyl-L-methionine</name>
        <dbReference type="ChEBI" id="CHEBI:59789"/>
        <label>1</label>
    </ligand>
</feature>
<dbReference type="InterPro" id="IPR034505">
    <property type="entry name" value="Coproporphyrinogen-III_oxidase"/>
</dbReference>
<evidence type="ECO:0000256" key="2">
    <source>
        <dbReference type="ARBA" id="ARBA00004785"/>
    </source>
</evidence>
<comment type="caution">
    <text evidence="19">The sequence shown here is derived from an EMBL/GenBank/DDBJ whole genome shotgun (WGS) entry which is preliminary data.</text>
</comment>
<dbReference type="PROSITE" id="PS51918">
    <property type="entry name" value="RADICAL_SAM"/>
    <property type="match status" value="1"/>
</dbReference>
<dbReference type="Proteomes" id="UP000664073">
    <property type="component" value="Unassembled WGS sequence"/>
</dbReference>
<comment type="cofactor">
    <cofactor evidence="14 16">
        <name>[4Fe-4S] cluster</name>
        <dbReference type="ChEBI" id="CHEBI:49883"/>
    </cofactor>
    <text evidence="14 16">Binds 1 [4Fe-4S] cluster. The cluster is coordinated with 3 cysteines and an exchangeable S-adenosyl-L-methionine.</text>
</comment>
<evidence type="ECO:0000256" key="5">
    <source>
        <dbReference type="ARBA" id="ARBA00022485"/>
    </source>
</evidence>
<proteinExistence type="inferred from homology"/>
<evidence type="ECO:0000313" key="20">
    <source>
        <dbReference type="Proteomes" id="UP000664073"/>
    </source>
</evidence>
<evidence type="ECO:0000256" key="4">
    <source>
        <dbReference type="ARBA" id="ARBA00011245"/>
    </source>
</evidence>
<keyword evidence="20" id="KW-1185">Reference proteome</keyword>
<dbReference type="EC" id="1.3.98.3" evidence="14"/>
<protein>
    <recommendedName>
        <fullName evidence="14">Coproporphyrinogen-III oxidase</fullName>
        <ecNumber evidence="14">1.3.98.3</ecNumber>
    </recommendedName>
</protein>
<dbReference type="InterPro" id="IPR004558">
    <property type="entry name" value="Coprogen_oxidase_HemN"/>
</dbReference>
<evidence type="ECO:0000256" key="15">
    <source>
        <dbReference type="PIRSR" id="PIRSR000167-1"/>
    </source>
</evidence>
<feature type="binding site" evidence="15">
    <location>
        <position position="242"/>
    </location>
    <ligand>
        <name>S-adenosyl-L-methionine</name>
        <dbReference type="ChEBI" id="CHEBI:59789"/>
        <label>2</label>
    </ligand>
</feature>
<evidence type="ECO:0000256" key="7">
    <source>
        <dbReference type="ARBA" id="ARBA00022691"/>
    </source>
</evidence>
<feature type="binding site" evidence="15">
    <location>
        <position position="183"/>
    </location>
    <ligand>
        <name>S-adenosyl-L-methionine</name>
        <dbReference type="ChEBI" id="CHEBI:59789"/>
        <label>2</label>
    </ligand>
</feature>
<feature type="binding site" evidence="15">
    <location>
        <position position="144"/>
    </location>
    <ligand>
        <name>S-adenosyl-L-methionine</name>
        <dbReference type="ChEBI" id="CHEBI:59789"/>
        <label>1</label>
    </ligand>
</feature>
<dbReference type="SMART" id="SM00729">
    <property type="entry name" value="Elp3"/>
    <property type="match status" value="1"/>
</dbReference>
<dbReference type="SUPFAM" id="SSF102114">
    <property type="entry name" value="Radical SAM enzymes"/>
    <property type="match status" value="1"/>
</dbReference>
<comment type="subcellular location">
    <subcellularLocation>
        <location evidence="1 14">Cytoplasm</location>
    </subcellularLocation>
</comment>
<keyword evidence="6 14" id="KW-0963">Cytoplasm</keyword>
<dbReference type="InterPro" id="IPR006638">
    <property type="entry name" value="Elp3/MiaA/NifB-like_rSAM"/>
</dbReference>
<evidence type="ECO:0000256" key="6">
    <source>
        <dbReference type="ARBA" id="ARBA00022490"/>
    </source>
</evidence>
<dbReference type="Pfam" id="PF06969">
    <property type="entry name" value="HemN_C"/>
    <property type="match status" value="1"/>
</dbReference>
<dbReference type="NCBIfam" id="TIGR00538">
    <property type="entry name" value="hemN"/>
    <property type="match status" value="1"/>
</dbReference>
<dbReference type="SFLD" id="SFLDG01065">
    <property type="entry name" value="anaerobic_coproporphyrinogen-I"/>
    <property type="match status" value="1"/>
</dbReference>
<dbReference type="PIRSF" id="PIRSF000167">
    <property type="entry name" value="HemN"/>
    <property type="match status" value="1"/>
</dbReference>
<feature type="binding site" evidence="15">
    <location>
        <position position="111"/>
    </location>
    <ligand>
        <name>S-adenosyl-L-methionine</name>
        <dbReference type="ChEBI" id="CHEBI:59789"/>
        <label>1</label>
    </ligand>
</feature>
<dbReference type="Pfam" id="PF04055">
    <property type="entry name" value="Radical_SAM"/>
    <property type="match status" value="1"/>
</dbReference>
<evidence type="ECO:0000256" key="13">
    <source>
        <dbReference type="ARBA" id="ARBA00048321"/>
    </source>
</evidence>
<dbReference type="SFLD" id="SFLDG01082">
    <property type="entry name" value="B12-binding_domain_containing"/>
    <property type="match status" value="1"/>
</dbReference>
<evidence type="ECO:0000313" key="19">
    <source>
        <dbReference type="EMBL" id="MBO1324320.1"/>
    </source>
</evidence>
<dbReference type="InterPro" id="IPR007197">
    <property type="entry name" value="rSAM"/>
</dbReference>
<dbReference type="PANTHER" id="PTHR13932:SF6">
    <property type="entry name" value="OXYGEN-INDEPENDENT COPROPORPHYRINOGEN III OXIDASE"/>
    <property type="match status" value="1"/>
</dbReference>
<dbReference type="GO" id="GO:0005737">
    <property type="term" value="C:cytoplasm"/>
    <property type="evidence" value="ECO:0007669"/>
    <property type="project" value="UniProtKB-SubCell"/>
</dbReference>
<dbReference type="GO" id="GO:0051539">
    <property type="term" value="F:4 iron, 4 sulfur cluster binding"/>
    <property type="evidence" value="ECO:0007669"/>
    <property type="project" value="UniProtKB-KW"/>
</dbReference>
<evidence type="ECO:0000256" key="16">
    <source>
        <dbReference type="PIRSR" id="PIRSR000167-2"/>
    </source>
</evidence>
<organism evidence="19 20">
    <name type="scientific">Acetobacter garciniae</name>
    <dbReference type="NCBI Taxonomy" id="2817435"/>
    <lineage>
        <taxon>Bacteria</taxon>
        <taxon>Pseudomonadati</taxon>
        <taxon>Pseudomonadota</taxon>
        <taxon>Alphaproteobacteria</taxon>
        <taxon>Acetobacterales</taxon>
        <taxon>Acetobacteraceae</taxon>
        <taxon>Acetobacter</taxon>
    </lineage>
</organism>
<feature type="binding site" evidence="16">
    <location>
        <position position="67"/>
    </location>
    <ligand>
        <name>[4Fe-4S] cluster</name>
        <dbReference type="ChEBI" id="CHEBI:49883"/>
        <note>4Fe-4S-S-AdoMet</note>
    </ligand>
</feature>
<comment type="pathway">
    <text evidence="2 14">Porphyrin-containing compound metabolism; protoporphyrin-IX biosynthesis; protoporphyrinogen-IX from coproporphyrinogen-III (AdoMet route): step 1/1.</text>
</comment>
<dbReference type="InterPro" id="IPR010723">
    <property type="entry name" value="HemN_C"/>
</dbReference>
<feature type="binding site" evidence="15">
    <location>
        <position position="171"/>
    </location>
    <ligand>
        <name>S-adenosyl-L-methionine</name>
        <dbReference type="ChEBI" id="CHEBI:59789"/>
        <label>2</label>
    </ligand>
</feature>
<dbReference type="Gene3D" id="1.10.10.920">
    <property type="match status" value="1"/>
</dbReference>
<reference evidence="19" key="1">
    <citation type="submission" date="2021-03" db="EMBL/GenBank/DDBJ databases">
        <title>The complete genome sequence of Acetobacter sp. TBRC 12339.</title>
        <authorList>
            <person name="Charoenyingcharoen P."/>
            <person name="Yukphan P."/>
        </authorList>
    </citation>
    <scope>NUCLEOTIDE SEQUENCE</scope>
    <source>
        <strain evidence="19">TBRC 12339</strain>
    </source>
</reference>
<evidence type="ECO:0000256" key="17">
    <source>
        <dbReference type="SAM" id="MobiDB-lite"/>
    </source>
</evidence>
<evidence type="ECO:0000256" key="8">
    <source>
        <dbReference type="ARBA" id="ARBA00022723"/>
    </source>
</evidence>
<sequence>MSAASLPDLVLRYGGNLPRYTSYPTAASFTDAVGPAQMEGWLKDLPRSGPVSLYFHVPFCDELCRFCGCNTSVMRHDEGRQAYGDLLREEMRRMVALAGEGLPVGHVQFGGGTPTTLPPAALRRIMRAVRRFFHLGADAELSMELDPRHLSDGYAPLLGELGFNRVSLGVQDLDPQVQEACGRHQSFEQTRSCITQVRNAGIAGVNIDLIYGLPYQTAESVAVTAARIADLGPDRLAVFGYAHVPWKQKRQRTMPVKALPGPMRRLEQRARIDQVLRAAGYVAVGLDHYARPGDALARAAQAGTLHRNFQGYTTDSCDVLLGMGASAISMLPQGFAQNVTSASAYARAMAGHAALPVARGIARTPEDLLRGAIIERIMCDMGVDLARIVPPAGMAAPDFTAELQALAPFVQDGLATVEGQRIVVTDRGRPFLRNVAALFDTHRAGLMAQAGQADSPAHGRESRAAAGRGPAAESGDAAAQAVPTPRFSSTL</sequence>
<dbReference type="GO" id="GO:0046872">
    <property type="term" value="F:metal ion binding"/>
    <property type="evidence" value="ECO:0007669"/>
    <property type="project" value="UniProtKB-KW"/>
</dbReference>
<keyword evidence="5 14" id="KW-0004">4Fe-4S</keyword>
<dbReference type="PANTHER" id="PTHR13932">
    <property type="entry name" value="COPROPORPHYRINIGEN III OXIDASE"/>
    <property type="match status" value="1"/>
</dbReference>
<gene>
    <name evidence="19" type="primary">hemN</name>
    <name evidence="19" type="ORF">J2D77_03980</name>
</gene>
<keyword evidence="8 14" id="KW-0479">Metal-binding</keyword>
<feature type="domain" description="Radical SAM core" evidence="18">
    <location>
        <begin position="45"/>
        <end position="287"/>
    </location>
</feature>
<dbReference type="InterPro" id="IPR058240">
    <property type="entry name" value="rSAM_sf"/>
</dbReference>
<keyword evidence="10 14" id="KW-0408">Iron</keyword>
<accession>A0A939HH63</accession>
<keyword evidence="7 14" id="KW-0949">S-adenosyl-L-methionine</keyword>
<feature type="binding site" evidence="16">
    <location>
        <position position="64"/>
    </location>
    <ligand>
        <name>[4Fe-4S] cluster</name>
        <dbReference type="ChEBI" id="CHEBI:49883"/>
        <note>4Fe-4S-S-AdoMet</note>
    </ligand>
</feature>
<dbReference type="SFLD" id="SFLDS00029">
    <property type="entry name" value="Radical_SAM"/>
    <property type="match status" value="1"/>
</dbReference>
<dbReference type="InterPro" id="IPR013785">
    <property type="entry name" value="Aldolase_TIM"/>
</dbReference>
<name>A0A939HH63_9PROT</name>
<feature type="binding site" evidence="15">
    <location>
        <begin position="66"/>
        <end position="68"/>
    </location>
    <ligand>
        <name>S-adenosyl-L-methionine</name>
        <dbReference type="ChEBI" id="CHEBI:59789"/>
        <label>2</label>
    </ligand>
</feature>
<keyword evidence="9 14" id="KW-0560">Oxidoreductase</keyword>
<keyword evidence="11 14" id="KW-0411">Iron-sulfur</keyword>
<feature type="binding site" evidence="15">
    <location>
        <position position="328"/>
    </location>
    <ligand>
        <name>S-adenosyl-L-methionine</name>
        <dbReference type="ChEBI" id="CHEBI:59789"/>
        <label>1</label>
    </ligand>
</feature>
<dbReference type="GO" id="GO:0004109">
    <property type="term" value="F:coproporphyrinogen oxidase activity"/>
    <property type="evidence" value="ECO:0007669"/>
    <property type="project" value="InterPro"/>
</dbReference>
<comment type="similarity">
    <text evidence="3 14">Belongs to the anaerobic coproporphyrinogen-III oxidase family.</text>
</comment>
<comment type="subunit">
    <text evidence="4">Monomer.</text>
</comment>
<dbReference type="GO" id="GO:0006782">
    <property type="term" value="P:protoporphyrinogen IX biosynthetic process"/>
    <property type="evidence" value="ECO:0007669"/>
    <property type="project" value="TreeGrafter"/>
</dbReference>
<evidence type="ECO:0000256" key="10">
    <source>
        <dbReference type="ARBA" id="ARBA00023004"/>
    </source>
</evidence>
<feature type="binding site" evidence="15">
    <location>
        <begin position="112"/>
        <end position="113"/>
    </location>
    <ligand>
        <name>S-adenosyl-L-methionine</name>
        <dbReference type="ChEBI" id="CHEBI:59789"/>
        <label>2</label>
    </ligand>
</feature>
<keyword evidence="12 14" id="KW-0627">Porphyrin biosynthesis</keyword>
<dbReference type="AlphaFoldDB" id="A0A939HH63"/>
<evidence type="ECO:0000256" key="1">
    <source>
        <dbReference type="ARBA" id="ARBA00004496"/>
    </source>
</evidence>
<dbReference type="RefSeq" id="WP_207845038.1">
    <property type="nucleotide sequence ID" value="NZ_JAFVMH010000002.1"/>
</dbReference>
<evidence type="ECO:0000256" key="14">
    <source>
        <dbReference type="PIRNR" id="PIRNR000167"/>
    </source>
</evidence>
<evidence type="ECO:0000256" key="9">
    <source>
        <dbReference type="ARBA" id="ARBA00023002"/>
    </source>
</evidence>
<evidence type="ECO:0000256" key="12">
    <source>
        <dbReference type="ARBA" id="ARBA00023244"/>
    </source>
</evidence>
<evidence type="ECO:0000256" key="3">
    <source>
        <dbReference type="ARBA" id="ARBA00005493"/>
    </source>
</evidence>
<evidence type="ECO:0000256" key="11">
    <source>
        <dbReference type="ARBA" id="ARBA00023014"/>
    </source>
</evidence>
<feature type="binding site" evidence="15">
    <location>
        <position position="208"/>
    </location>
    <ligand>
        <name>S-adenosyl-L-methionine</name>
        <dbReference type="ChEBI" id="CHEBI:59789"/>
        <label>2</label>
    </ligand>
</feature>
<dbReference type="CDD" id="cd01335">
    <property type="entry name" value="Radical_SAM"/>
    <property type="match status" value="1"/>
</dbReference>
<feature type="binding site" evidence="16">
    <location>
        <position position="60"/>
    </location>
    <ligand>
        <name>[4Fe-4S] cluster</name>
        <dbReference type="ChEBI" id="CHEBI:49883"/>
        <note>4Fe-4S-S-AdoMet</note>
    </ligand>
</feature>
<comment type="catalytic activity">
    <reaction evidence="13 14">
        <text>coproporphyrinogen III + 2 S-adenosyl-L-methionine = protoporphyrinogen IX + 2 5'-deoxyadenosine + 2 L-methionine + 2 CO2</text>
        <dbReference type="Rhea" id="RHEA:15425"/>
        <dbReference type="ChEBI" id="CHEBI:16526"/>
        <dbReference type="ChEBI" id="CHEBI:17319"/>
        <dbReference type="ChEBI" id="CHEBI:57307"/>
        <dbReference type="ChEBI" id="CHEBI:57309"/>
        <dbReference type="ChEBI" id="CHEBI:57844"/>
        <dbReference type="ChEBI" id="CHEBI:59789"/>
        <dbReference type="EC" id="1.3.98.3"/>
    </reaction>
</comment>
<dbReference type="Gene3D" id="3.20.20.70">
    <property type="entry name" value="Aldolase class I"/>
    <property type="match status" value="1"/>
</dbReference>
<dbReference type="GO" id="GO:0051989">
    <property type="term" value="F:coproporphyrinogen dehydrogenase activity"/>
    <property type="evidence" value="ECO:0007669"/>
    <property type="project" value="UniProtKB-EC"/>
</dbReference>